<name>A0A0P8ADG9_9EURY</name>
<dbReference type="SUPFAM" id="SSF52540">
    <property type="entry name" value="P-loop containing nucleoside triphosphate hydrolases"/>
    <property type="match status" value="1"/>
</dbReference>
<dbReference type="AlphaFoldDB" id="A0A0P8ADG9"/>
<proteinExistence type="predicted"/>
<dbReference type="Pfam" id="PF13635">
    <property type="entry name" value="DUF4143"/>
    <property type="match status" value="1"/>
</dbReference>
<dbReference type="InterPro" id="IPR027417">
    <property type="entry name" value="P-loop_NTPase"/>
</dbReference>
<sequence>MQFEDLERFNPWWKTGQVRAGLLKEFRRKTYFEITKYLDKKQIILIWGLRRVGKTTLMLQLISDLLTKTNPKNVLYFSFDEIAFDLKNVLESYQKIILNRTFDETRESIYIFLDEIQKIPDWENKLKTYYDLYPNIKFFTSGSASVALRKKSSESLAGRVLDFLLKPLSFPEFLEMNGKDVTKIKENPDIWKREILPLFYRYMKYGMFPELVNEDDEEFARKYILNNIIERIIYKDLPGEFEIKDVELLKNLIYLLGKNPGMIVNFREISKNLGKDQRTIANYFEYLEFGLLIRFVFNYRGSPMASLRKMKKVYLSTPNIAFAFNQDMDRIFPFLLENIIATQTDAKFFYRNGFEIDFVIPDNDKLIAIEVKKTEKDIKQIRKFREEFKGRIKKAIIIDLEKEGVVEDIEIIPAWKFLLN</sequence>
<dbReference type="Pfam" id="PF13173">
    <property type="entry name" value="AAA_14"/>
    <property type="match status" value="1"/>
</dbReference>
<accession>A0A0P8ADG9</accession>
<dbReference type="InterPro" id="IPR003593">
    <property type="entry name" value="AAA+_ATPase"/>
</dbReference>
<protein>
    <submittedName>
        <fullName evidence="2">Archaeal ATPase</fullName>
    </submittedName>
</protein>
<organism evidence="2 3">
    <name type="scientific">Candidatus Methanoperedens nitratireducens</name>
    <dbReference type="NCBI Taxonomy" id="1392998"/>
    <lineage>
        <taxon>Archaea</taxon>
        <taxon>Methanobacteriati</taxon>
        <taxon>Methanobacteriota</taxon>
        <taxon>Stenosarchaea group</taxon>
        <taxon>Methanomicrobia</taxon>
        <taxon>Methanosarcinales</taxon>
        <taxon>ANME-2 cluster</taxon>
        <taxon>Candidatus Methanoperedentaceae</taxon>
        <taxon>Candidatus Methanoperedens</taxon>
    </lineage>
</organism>
<evidence type="ECO:0000313" key="2">
    <source>
        <dbReference type="EMBL" id="KPQ44893.1"/>
    </source>
</evidence>
<evidence type="ECO:0000313" key="3">
    <source>
        <dbReference type="Proteomes" id="UP000050360"/>
    </source>
</evidence>
<dbReference type="Gene3D" id="3.40.50.300">
    <property type="entry name" value="P-loop containing nucleotide triphosphate hydrolases"/>
    <property type="match status" value="1"/>
</dbReference>
<evidence type="ECO:0000259" key="1">
    <source>
        <dbReference type="SMART" id="SM00382"/>
    </source>
</evidence>
<dbReference type="InterPro" id="IPR041682">
    <property type="entry name" value="AAA_14"/>
</dbReference>
<dbReference type="InterPro" id="IPR025420">
    <property type="entry name" value="DUF4143"/>
</dbReference>
<comment type="caution">
    <text evidence="2">The sequence shown here is derived from an EMBL/GenBank/DDBJ whole genome shotgun (WGS) entry which is preliminary data.</text>
</comment>
<dbReference type="Proteomes" id="UP000050360">
    <property type="component" value="Unassembled WGS sequence"/>
</dbReference>
<feature type="domain" description="AAA+ ATPase" evidence="1">
    <location>
        <begin position="40"/>
        <end position="167"/>
    </location>
</feature>
<reference evidence="2 3" key="1">
    <citation type="submission" date="2015-09" db="EMBL/GenBank/DDBJ databases">
        <title>A metagenomics-based metabolic model of nitrate-dependent anaerobic oxidation of methane by Methanoperedens-like archaea.</title>
        <authorList>
            <person name="Arshad A."/>
            <person name="Speth D.R."/>
            <person name="De Graaf R.M."/>
            <person name="Op Den Camp H.J."/>
            <person name="Jetten M.S."/>
            <person name="Welte C.U."/>
        </authorList>
    </citation>
    <scope>NUCLEOTIDE SEQUENCE [LARGE SCALE GENOMIC DNA]</scope>
</reference>
<dbReference type="PANTHER" id="PTHR33295">
    <property type="entry name" value="ATPASE"/>
    <property type="match status" value="1"/>
</dbReference>
<dbReference type="SMART" id="SM00382">
    <property type="entry name" value="AAA"/>
    <property type="match status" value="1"/>
</dbReference>
<gene>
    <name evidence="2" type="ORF">MPEBLZ_00512</name>
</gene>
<dbReference type="PANTHER" id="PTHR33295:SF8">
    <property type="entry name" value="AAA+ ATPASE DOMAIN-CONTAINING PROTEIN"/>
    <property type="match status" value="1"/>
</dbReference>
<dbReference type="EMBL" id="LKCM01000046">
    <property type="protein sequence ID" value="KPQ44893.1"/>
    <property type="molecule type" value="Genomic_DNA"/>
</dbReference>